<name>A0A8J2SLY1_9STRA</name>
<accession>A0A8J2SLY1</accession>
<dbReference type="AlphaFoldDB" id="A0A8J2SLY1"/>
<protein>
    <submittedName>
        <fullName evidence="1">Uncharacterized protein</fullName>
    </submittedName>
</protein>
<evidence type="ECO:0000313" key="1">
    <source>
        <dbReference type="EMBL" id="CAH0375523.1"/>
    </source>
</evidence>
<proteinExistence type="predicted"/>
<gene>
    <name evidence="1" type="ORF">PECAL_5P00440</name>
</gene>
<comment type="caution">
    <text evidence="1">The sequence shown here is derived from an EMBL/GenBank/DDBJ whole genome shotgun (WGS) entry which is preliminary data.</text>
</comment>
<dbReference type="Proteomes" id="UP000789595">
    <property type="component" value="Unassembled WGS sequence"/>
</dbReference>
<evidence type="ECO:0000313" key="2">
    <source>
        <dbReference type="Proteomes" id="UP000789595"/>
    </source>
</evidence>
<organism evidence="1 2">
    <name type="scientific">Pelagomonas calceolata</name>
    <dbReference type="NCBI Taxonomy" id="35677"/>
    <lineage>
        <taxon>Eukaryota</taxon>
        <taxon>Sar</taxon>
        <taxon>Stramenopiles</taxon>
        <taxon>Ochrophyta</taxon>
        <taxon>Pelagophyceae</taxon>
        <taxon>Pelagomonadales</taxon>
        <taxon>Pelagomonadaceae</taxon>
        <taxon>Pelagomonas</taxon>
    </lineage>
</organism>
<reference evidence="1" key="1">
    <citation type="submission" date="2021-11" db="EMBL/GenBank/DDBJ databases">
        <authorList>
            <consortium name="Genoscope - CEA"/>
            <person name="William W."/>
        </authorList>
    </citation>
    <scope>NUCLEOTIDE SEQUENCE</scope>
</reference>
<dbReference type="EMBL" id="CAKKNE010000005">
    <property type="protein sequence ID" value="CAH0375523.1"/>
    <property type="molecule type" value="Genomic_DNA"/>
</dbReference>
<keyword evidence="2" id="KW-1185">Reference proteome</keyword>
<sequence length="95" mass="10546">MADAAREDRERLGKRRLAEFIAECEEASDLAAELSELEALKKFFAAFDALITNRDVKATWEMIERLPVDVGPPGTTLRDCYRKARGLIDAGSDSA</sequence>